<reference evidence="8 9" key="2">
    <citation type="submission" date="2018-12" db="EMBL/GenBank/DDBJ databases">
        <title>Rhizobacter gummiphilus sp. nov., a rubber-degrading bacterium isolated from the soil of a botanical garden in Japan.</title>
        <authorList>
            <person name="Shunsuke S.S."/>
        </authorList>
    </citation>
    <scope>NUCLEOTIDE SEQUENCE [LARGE SCALE GENOMIC DNA]</scope>
    <source>
        <strain evidence="8 9">S-16</strain>
    </source>
</reference>
<dbReference type="GO" id="GO:0008236">
    <property type="term" value="F:serine-type peptidase activity"/>
    <property type="evidence" value="ECO:0007669"/>
    <property type="project" value="UniProtKB-KW"/>
</dbReference>
<dbReference type="InterPro" id="IPR008256">
    <property type="entry name" value="Peptidase_S1B"/>
</dbReference>
<evidence type="ECO:0000256" key="7">
    <source>
        <dbReference type="SAM" id="MobiDB-lite"/>
    </source>
</evidence>
<evidence type="ECO:0000256" key="2">
    <source>
        <dbReference type="ARBA" id="ARBA00022670"/>
    </source>
</evidence>
<protein>
    <recommendedName>
        <fullName evidence="6">Serine protease</fullName>
        <ecNumber evidence="6">3.4.21.-</ecNumber>
    </recommendedName>
</protein>
<accession>A0A3N7HLQ9</accession>
<comment type="similarity">
    <text evidence="1 6">Belongs to the peptidase S1B family.</text>
</comment>
<organism evidence="8 9">
    <name type="scientific">Piscinibacter terrae</name>
    <dbReference type="NCBI Taxonomy" id="2496871"/>
    <lineage>
        <taxon>Bacteria</taxon>
        <taxon>Pseudomonadati</taxon>
        <taxon>Pseudomonadota</taxon>
        <taxon>Betaproteobacteria</taxon>
        <taxon>Burkholderiales</taxon>
        <taxon>Sphaerotilaceae</taxon>
        <taxon>Piscinibacter</taxon>
    </lineage>
</organism>
<dbReference type="Pfam" id="PF12385">
    <property type="entry name" value="Peptidase_C70"/>
    <property type="match status" value="2"/>
</dbReference>
<keyword evidence="3" id="KW-0732">Signal</keyword>
<evidence type="ECO:0000256" key="3">
    <source>
        <dbReference type="ARBA" id="ARBA00022729"/>
    </source>
</evidence>
<evidence type="ECO:0000256" key="5">
    <source>
        <dbReference type="ARBA" id="ARBA00022825"/>
    </source>
</evidence>
<dbReference type="GO" id="GO:0006508">
    <property type="term" value="P:proteolysis"/>
    <property type="evidence" value="ECO:0007669"/>
    <property type="project" value="UniProtKB-KW"/>
</dbReference>
<feature type="region of interest" description="Disordered" evidence="7">
    <location>
        <begin position="131"/>
        <end position="238"/>
    </location>
</feature>
<dbReference type="EMBL" id="QUSW01000005">
    <property type="protein sequence ID" value="RQP23034.1"/>
    <property type="molecule type" value="Genomic_DNA"/>
</dbReference>
<feature type="compositionally biased region" description="Low complexity" evidence="7">
    <location>
        <begin position="217"/>
        <end position="237"/>
    </location>
</feature>
<evidence type="ECO:0000313" key="9">
    <source>
        <dbReference type="Proteomes" id="UP000267464"/>
    </source>
</evidence>
<dbReference type="InterPro" id="IPR043504">
    <property type="entry name" value="Peptidase_S1_PA_chymotrypsin"/>
</dbReference>
<evidence type="ECO:0000313" key="8">
    <source>
        <dbReference type="EMBL" id="RQP23034.1"/>
    </source>
</evidence>
<dbReference type="EC" id="3.4.21.-" evidence="6"/>
<name>A0A3N7HLQ9_9BURK</name>
<dbReference type="Pfam" id="PF13365">
    <property type="entry name" value="Trypsin_2"/>
    <property type="match status" value="1"/>
</dbReference>
<dbReference type="Proteomes" id="UP000267464">
    <property type="component" value="Unassembled WGS sequence"/>
</dbReference>
<feature type="compositionally biased region" description="Low complexity" evidence="7">
    <location>
        <begin position="189"/>
        <end position="204"/>
    </location>
</feature>
<dbReference type="InterPro" id="IPR009003">
    <property type="entry name" value="Peptidase_S1_PA"/>
</dbReference>
<keyword evidence="9" id="KW-1185">Reference proteome</keyword>
<dbReference type="PRINTS" id="PR00839">
    <property type="entry name" value="V8PROTEASE"/>
</dbReference>
<dbReference type="Gene3D" id="2.40.10.10">
    <property type="entry name" value="Trypsin-like serine proteases"/>
    <property type="match status" value="2"/>
</dbReference>
<comment type="caution">
    <text evidence="8">The sequence shown here is derived from an EMBL/GenBank/DDBJ whole genome shotgun (WGS) entry which is preliminary data.</text>
</comment>
<keyword evidence="4 6" id="KW-0378">Hydrolase</keyword>
<evidence type="ECO:0000256" key="4">
    <source>
        <dbReference type="ARBA" id="ARBA00022801"/>
    </source>
</evidence>
<feature type="compositionally biased region" description="Low complexity" evidence="7">
    <location>
        <begin position="170"/>
        <end position="180"/>
    </location>
</feature>
<dbReference type="SUPFAM" id="SSF50494">
    <property type="entry name" value="Trypsin-like serine proteases"/>
    <property type="match status" value="1"/>
</dbReference>
<dbReference type="InterPro" id="IPR022118">
    <property type="entry name" value="Peptidase_C70_AvrRpt2"/>
</dbReference>
<keyword evidence="2 6" id="KW-0645">Protease</keyword>
<sequence>MQEKAMPLIRVNRESVDDRFSVLGFTVRTESPLFEVGIATDPALFRSENRARRTRGNFYSSRSTGALRARRGEAVYLVPPDVLANFVGQQRLYFGMATYRENSGGVPDWVQSPTDGHMYVDLSGLTERGLRRVAGRPGGSGAYGAANGHDPSLDWGGDAQPPSAQPVQDAAPVAKAGVAARTVNGKGSPVAANGKPAAPAANTPYDDGFGDFPAHQPEPAASAPKPAPATSAPAAAAQSLGRSAYSRAQEIIQPFYDPADPSSALTCQANAFSGSREGWFAGVPNTRIFPHSAICLLEMKDSSGAVSGYGTGFYIGANRILTCGHNLSGAASVDVIPACNDTSEPYGRFNVTSSSWRSPASYDGGGDYDLAVIDNVPTAAPGGRWFDELEELNQSRPEGVVVCGYSRKSDRVPELTQAMNGRMQHLHAGYIAQLRGEVFDYPILTLHRASGSPVYYLSDKDGTMKAYVVGVHISGEIAATQELNTGCRLTEAKIGWILNRPGSQALAVAQPRVPGRAKATQARALIIGPEDVQQAQRYAPQWADLFNWSVPDWIPGYLAGRDMSVQRIADAAGALNLDRYEVRITSVPSGHTDVSLLEYVRTHLNDFLDTDNSEFIPYTVGDDDVKWTSASPVGTVFKIDIIGPDNAAVVASMVEEHRWRFTTIHTTWSGDHPVSGHREFGVRTNADGTVVVYTRGADRATDGLGESIAFFGADHLWRSFQRKLTDWVTANGGSANAPEPFSQRFHPAVVDILYGHGTVAQSLAAECYSIHWDTVPYYAQQTDASCWAAAAAMVVAWRDGITLSDADIAAKVPALDAYRNGLWPSDRHMLSDVWNLVPEPPACYTVDAWRNMLESYGPLYLDMTNSAGTGGHAWVLVGMTSDGAEDGSDTVMYLHNPTASRGKVKWNFQDFQGLYEGRVATEGATLEYQIMHSASIPSGRRPVTAAPFSLGLASDIQPVARRPAPRKITPPQTAQRVRAQSLSTETIDYPVQLVPQPDKLSCWAASMTMLLSFRRQASYTPESLANEVGGSLMSSYGWDLLQAVRDRYGFVAIDVPSNASLYFSPSQWAQWLRELGPLWVVIVGMPHAVVVSGLRGNTDDASACEVKLLNPWDTRVTFDDDAVAFHPANNGYADWLPFQQFASDFGNMAEADYGNWRVLHLPAQAAKAQGLSTTTRSHRAASARAASAYFAAPPRPVRALALDATAPDEPIEPSRVPGTTMHRQRGNRGRVTWVLDQLDGVKLPDPAAAMVPALLPTTIELNQWPCAGHDAVPLPLTVRFDAGGGAVGNVRITAGTPGDVPYEVSVTATIEDDAPLPGTNSPQAALRVTVDYDFSGTPNGEASARVRLRLAGNGRYDLDSAWQ</sequence>
<proteinExistence type="inferred from homology"/>
<gene>
    <name evidence="8" type="ORF">DZC73_18065</name>
</gene>
<reference evidence="8 9" key="1">
    <citation type="submission" date="2018-08" db="EMBL/GenBank/DDBJ databases">
        <authorList>
            <person name="Khan S.A."/>
            <person name="Jeon C.O."/>
            <person name="Chun B.H."/>
            <person name="Jeong S.E."/>
        </authorList>
    </citation>
    <scope>NUCLEOTIDE SEQUENCE [LARGE SCALE GENOMIC DNA]</scope>
    <source>
        <strain evidence="8 9">S-16</strain>
    </source>
</reference>
<keyword evidence="5 6" id="KW-0720">Serine protease</keyword>
<evidence type="ECO:0000256" key="1">
    <source>
        <dbReference type="ARBA" id="ARBA00008764"/>
    </source>
</evidence>
<evidence type="ECO:0000256" key="6">
    <source>
        <dbReference type="RuleBase" id="RU004296"/>
    </source>
</evidence>